<name>A0AAD7C8U8_9AGAR</name>
<evidence type="ECO:0000313" key="2">
    <source>
        <dbReference type="EMBL" id="KAJ7642103.1"/>
    </source>
</evidence>
<protein>
    <submittedName>
        <fullName evidence="2">Uncharacterized protein</fullName>
    </submittedName>
</protein>
<reference evidence="2" key="1">
    <citation type="submission" date="2023-03" db="EMBL/GenBank/DDBJ databases">
        <title>Massive genome expansion in bonnet fungi (Mycena s.s.) driven by repeated elements and novel gene families across ecological guilds.</title>
        <authorList>
            <consortium name="Lawrence Berkeley National Laboratory"/>
            <person name="Harder C.B."/>
            <person name="Miyauchi S."/>
            <person name="Viragh M."/>
            <person name="Kuo A."/>
            <person name="Thoen E."/>
            <person name="Andreopoulos B."/>
            <person name="Lu D."/>
            <person name="Skrede I."/>
            <person name="Drula E."/>
            <person name="Henrissat B."/>
            <person name="Morin E."/>
            <person name="Kohler A."/>
            <person name="Barry K."/>
            <person name="LaButti K."/>
            <person name="Morin E."/>
            <person name="Salamov A."/>
            <person name="Lipzen A."/>
            <person name="Mereny Z."/>
            <person name="Hegedus B."/>
            <person name="Baldrian P."/>
            <person name="Stursova M."/>
            <person name="Weitz H."/>
            <person name="Taylor A."/>
            <person name="Grigoriev I.V."/>
            <person name="Nagy L.G."/>
            <person name="Martin F."/>
            <person name="Kauserud H."/>
        </authorList>
    </citation>
    <scope>NUCLEOTIDE SEQUENCE</scope>
    <source>
        <strain evidence="2">9284</strain>
    </source>
</reference>
<accession>A0AAD7C8U8</accession>
<feature type="non-terminal residue" evidence="2">
    <location>
        <position position="83"/>
    </location>
</feature>
<gene>
    <name evidence="2" type="ORF">FB45DRAFT_1054427</name>
</gene>
<keyword evidence="3" id="KW-1185">Reference proteome</keyword>
<evidence type="ECO:0000256" key="1">
    <source>
        <dbReference type="SAM" id="MobiDB-lite"/>
    </source>
</evidence>
<evidence type="ECO:0000313" key="3">
    <source>
        <dbReference type="Proteomes" id="UP001221142"/>
    </source>
</evidence>
<dbReference type="EMBL" id="JARKIF010000004">
    <property type="protein sequence ID" value="KAJ7642103.1"/>
    <property type="molecule type" value="Genomic_DNA"/>
</dbReference>
<dbReference type="AlphaFoldDB" id="A0AAD7C8U8"/>
<proteinExistence type="predicted"/>
<feature type="non-terminal residue" evidence="2">
    <location>
        <position position="1"/>
    </location>
</feature>
<sequence>HPPTHPLALQSTPHQTYQRCSLPPRHPSPRPTVAAPAVAAVLPARASPASASAKRCRPTNKSCTITSECTLLALNRITCPDSC</sequence>
<dbReference type="Proteomes" id="UP001221142">
    <property type="component" value="Unassembled WGS sequence"/>
</dbReference>
<feature type="compositionally biased region" description="Polar residues" evidence="1">
    <location>
        <begin position="9"/>
        <end position="19"/>
    </location>
</feature>
<feature type="region of interest" description="Disordered" evidence="1">
    <location>
        <begin position="1"/>
        <end position="33"/>
    </location>
</feature>
<organism evidence="2 3">
    <name type="scientific">Roridomyces roridus</name>
    <dbReference type="NCBI Taxonomy" id="1738132"/>
    <lineage>
        <taxon>Eukaryota</taxon>
        <taxon>Fungi</taxon>
        <taxon>Dikarya</taxon>
        <taxon>Basidiomycota</taxon>
        <taxon>Agaricomycotina</taxon>
        <taxon>Agaricomycetes</taxon>
        <taxon>Agaricomycetidae</taxon>
        <taxon>Agaricales</taxon>
        <taxon>Marasmiineae</taxon>
        <taxon>Mycenaceae</taxon>
        <taxon>Roridomyces</taxon>
    </lineage>
</organism>
<comment type="caution">
    <text evidence="2">The sequence shown here is derived from an EMBL/GenBank/DDBJ whole genome shotgun (WGS) entry which is preliminary data.</text>
</comment>